<keyword evidence="4" id="KW-0804">Transcription</keyword>
<dbReference type="Gene3D" id="1.10.10.10">
    <property type="entry name" value="Winged helix-like DNA-binding domain superfamily/Winged helix DNA-binding domain"/>
    <property type="match status" value="1"/>
</dbReference>
<dbReference type="Gene3D" id="3.40.190.10">
    <property type="entry name" value="Periplasmic binding protein-like II"/>
    <property type="match status" value="2"/>
</dbReference>
<evidence type="ECO:0000259" key="5">
    <source>
        <dbReference type="PROSITE" id="PS50931"/>
    </source>
</evidence>
<evidence type="ECO:0000256" key="4">
    <source>
        <dbReference type="ARBA" id="ARBA00023163"/>
    </source>
</evidence>
<sequence length="294" mass="31626">MTARLEDISVRHLQYALAVEAAGSITGAAETLRIAQPSVSQQIRKLEARLGTPLFERTRTGLTVTPGARDFLRTASLLLGGLHEAAARLNDVASPWRVGISPGLCRDVVAEVEAALHSVQPDARMQCSADSSSAMIRALERGTLDVAVVRSPVGEPFLVYAPLASNELGVVVGPQHPLANEAGITWDHVREFALLWFDDENAPNYAAEILAHLARNGWSPTLERGPARHALFQHRLMTDHVLVALRPAGTRGSAAPLCWIPFVEDPPLEHLVLVAMRGTRAGALVARLGAAPRQ</sequence>
<evidence type="ECO:0000313" key="6">
    <source>
        <dbReference type="EMBL" id="PPF16286.1"/>
    </source>
</evidence>
<name>A0ABD6WCF5_RATRA</name>
<dbReference type="SUPFAM" id="SSF53850">
    <property type="entry name" value="Periplasmic binding protein-like II"/>
    <property type="match status" value="1"/>
</dbReference>
<evidence type="ECO:0000313" key="7">
    <source>
        <dbReference type="Proteomes" id="UP000237881"/>
    </source>
</evidence>
<dbReference type="GeneID" id="49820397"/>
<reference evidence="6 7" key="1">
    <citation type="submission" date="2018-02" db="EMBL/GenBank/DDBJ databases">
        <title>Bacteriophage NCPPB3778 and a type I-E CRISPR drive the evolution of the US Biological Select Agent, Rathayibacter toxicus.</title>
        <authorList>
            <person name="Davis E.W.II."/>
            <person name="Tabima J.F."/>
            <person name="Weisberg A.J."/>
            <person name="Lopes L.D."/>
            <person name="Wiseman M.S."/>
            <person name="Wiseman M.S."/>
            <person name="Pupko T."/>
            <person name="Belcher M.S."/>
            <person name="Sechler A.J."/>
            <person name="Tancos M.A."/>
            <person name="Schroeder B.K."/>
            <person name="Murray T.D."/>
            <person name="Luster D.G."/>
            <person name="Schneider W.L."/>
            <person name="Rogers E."/>
            <person name="Andreote F.D."/>
            <person name="Grunwald N.J."/>
            <person name="Putnam M.L."/>
            <person name="Chang J.H."/>
        </authorList>
    </citation>
    <scope>NUCLEOTIDE SEQUENCE [LARGE SCALE GENOMIC DNA]</scope>
    <source>
        <strain evidence="6 7">AY1I9</strain>
    </source>
</reference>
<dbReference type="EMBL" id="PSUL01000001">
    <property type="protein sequence ID" value="PPF16286.1"/>
    <property type="molecule type" value="Genomic_DNA"/>
</dbReference>
<dbReference type="PRINTS" id="PR00039">
    <property type="entry name" value="HTHLYSR"/>
</dbReference>
<proteinExistence type="inferred from homology"/>
<dbReference type="Proteomes" id="UP000237881">
    <property type="component" value="Unassembled WGS sequence"/>
</dbReference>
<dbReference type="InterPro" id="IPR005119">
    <property type="entry name" value="LysR_subst-bd"/>
</dbReference>
<dbReference type="Pfam" id="PF00126">
    <property type="entry name" value="HTH_1"/>
    <property type="match status" value="1"/>
</dbReference>
<dbReference type="RefSeq" id="WP_097167276.1">
    <property type="nucleotide sequence ID" value="NZ_CP028129.1"/>
</dbReference>
<feature type="domain" description="HTH lysR-type" evidence="5">
    <location>
        <begin position="8"/>
        <end position="65"/>
    </location>
</feature>
<keyword evidence="3" id="KW-0238">DNA-binding</keyword>
<evidence type="ECO:0000256" key="3">
    <source>
        <dbReference type="ARBA" id="ARBA00023125"/>
    </source>
</evidence>
<comment type="similarity">
    <text evidence="1">Belongs to the LysR transcriptional regulatory family.</text>
</comment>
<evidence type="ECO:0000256" key="2">
    <source>
        <dbReference type="ARBA" id="ARBA00023015"/>
    </source>
</evidence>
<dbReference type="SUPFAM" id="SSF46785">
    <property type="entry name" value="Winged helix' DNA-binding domain"/>
    <property type="match status" value="1"/>
</dbReference>
<accession>A0ABD6WCF5</accession>
<dbReference type="PROSITE" id="PS50931">
    <property type="entry name" value="HTH_LYSR"/>
    <property type="match status" value="1"/>
</dbReference>
<dbReference type="PANTHER" id="PTHR30346:SF17">
    <property type="entry name" value="LYSR FAMILY TRANSCRIPTIONAL REGULATOR"/>
    <property type="match status" value="1"/>
</dbReference>
<dbReference type="GO" id="GO:0003677">
    <property type="term" value="F:DNA binding"/>
    <property type="evidence" value="ECO:0007669"/>
    <property type="project" value="UniProtKB-KW"/>
</dbReference>
<gene>
    <name evidence="6" type="ORF">C5C04_00420</name>
</gene>
<dbReference type="Pfam" id="PF03466">
    <property type="entry name" value="LysR_substrate"/>
    <property type="match status" value="1"/>
</dbReference>
<protein>
    <submittedName>
        <fullName evidence="6">Transcriptional regulator</fullName>
    </submittedName>
</protein>
<comment type="caution">
    <text evidence="6">The sequence shown here is derived from an EMBL/GenBank/DDBJ whole genome shotgun (WGS) entry which is preliminary data.</text>
</comment>
<organism evidence="6 7">
    <name type="scientific">Rathayibacter rathayi</name>
    <name type="common">Corynebacterium rathayi</name>
    <dbReference type="NCBI Taxonomy" id="33887"/>
    <lineage>
        <taxon>Bacteria</taxon>
        <taxon>Bacillati</taxon>
        <taxon>Actinomycetota</taxon>
        <taxon>Actinomycetes</taxon>
        <taxon>Micrococcales</taxon>
        <taxon>Microbacteriaceae</taxon>
        <taxon>Rathayibacter</taxon>
    </lineage>
</organism>
<keyword evidence="2" id="KW-0805">Transcription regulation</keyword>
<dbReference type="InterPro" id="IPR036388">
    <property type="entry name" value="WH-like_DNA-bd_sf"/>
</dbReference>
<dbReference type="InterPro" id="IPR036390">
    <property type="entry name" value="WH_DNA-bd_sf"/>
</dbReference>
<evidence type="ECO:0000256" key="1">
    <source>
        <dbReference type="ARBA" id="ARBA00009437"/>
    </source>
</evidence>
<dbReference type="PANTHER" id="PTHR30346">
    <property type="entry name" value="TRANSCRIPTIONAL DUAL REGULATOR HCAR-RELATED"/>
    <property type="match status" value="1"/>
</dbReference>
<dbReference type="AlphaFoldDB" id="A0ABD6WCF5"/>
<dbReference type="KEGG" id="rry:C1O28_07940"/>
<dbReference type="InterPro" id="IPR000847">
    <property type="entry name" value="LysR_HTH_N"/>
</dbReference>